<dbReference type="Pfam" id="PF00573">
    <property type="entry name" value="Ribosomal_L4"/>
    <property type="match status" value="1"/>
</dbReference>
<keyword evidence="5 6" id="KW-0687">Ribonucleoprotein</keyword>
<dbReference type="SUPFAM" id="SSF52166">
    <property type="entry name" value="Ribosomal protein L4"/>
    <property type="match status" value="1"/>
</dbReference>
<name>A0AAE4MEF4_9EURY</name>
<sequence length="248" mass="26509">MKANVKAINGSVLHEIELPVVFSEEFRPDLIKRAVLAYQSEQYQPYGADPYAGMRTSAEGWGSKRGESKIPRIKNGSRGAKVPQTKGGHPAHAPKVEKIILEKINKKEKAKAIRSAIAATVNTELVTARGHKFEGDAAIVVEDAFETLTKTAEVKKALIALGLGADLERAKESRAIRAGRGKTRGRKYKQAKSVLIVTVGTEFTAGANIAGVDVMPVTSLNANVLAPGTDAGRLTVWTEAAVKKLGEA</sequence>
<organism evidence="8 9">
    <name type="scientific">Methanorbis furvi</name>
    <dbReference type="NCBI Taxonomy" id="3028299"/>
    <lineage>
        <taxon>Archaea</taxon>
        <taxon>Methanobacteriati</taxon>
        <taxon>Methanobacteriota</taxon>
        <taxon>Stenosarchaea group</taxon>
        <taxon>Methanomicrobia</taxon>
        <taxon>Methanomicrobiales</taxon>
        <taxon>Methanocorpusculaceae</taxon>
        <taxon>Methanorbis</taxon>
    </lineage>
</organism>
<evidence type="ECO:0000256" key="5">
    <source>
        <dbReference type="ARBA" id="ARBA00023274"/>
    </source>
</evidence>
<dbReference type="RefSeq" id="WP_338094407.1">
    <property type="nucleotide sequence ID" value="NZ_JAWDKA010000006.1"/>
</dbReference>
<keyword evidence="9" id="KW-1185">Reference proteome</keyword>
<evidence type="ECO:0000313" key="9">
    <source>
        <dbReference type="Proteomes" id="UP001273136"/>
    </source>
</evidence>
<dbReference type="GO" id="GO:0003735">
    <property type="term" value="F:structural constituent of ribosome"/>
    <property type="evidence" value="ECO:0007669"/>
    <property type="project" value="InterPro"/>
</dbReference>
<dbReference type="InterPro" id="IPR023574">
    <property type="entry name" value="Ribosomal_uL4_dom_sf"/>
</dbReference>
<dbReference type="GO" id="GO:0005840">
    <property type="term" value="C:ribosome"/>
    <property type="evidence" value="ECO:0007669"/>
    <property type="project" value="UniProtKB-KW"/>
</dbReference>
<dbReference type="EMBL" id="JAWDKA010000006">
    <property type="protein sequence ID" value="MDV0442003.1"/>
    <property type="molecule type" value="Genomic_DNA"/>
</dbReference>
<dbReference type="GO" id="GO:1990904">
    <property type="term" value="C:ribonucleoprotein complex"/>
    <property type="evidence" value="ECO:0007669"/>
    <property type="project" value="UniProtKB-KW"/>
</dbReference>
<dbReference type="PANTHER" id="PTHR19431">
    <property type="entry name" value="60S RIBOSOMAL PROTEIN L4"/>
    <property type="match status" value="1"/>
</dbReference>
<evidence type="ECO:0000256" key="7">
    <source>
        <dbReference type="SAM" id="MobiDB-lite"/>
    </source>
</evidence>
<accession>A0AAE4MEF4</accession>
<dbReference type="InterPro" id="IPR045240">
    <property type="entry name" value="Ribosomal_uL4_euk/arch"/>
</dbReference>
<dbReference type="NCBIfam" id="TIGR03672">
    <property type="entry name" value="rpl4p_arch"/>
    <property type="match status" value="1"/>
</dbReference>
<comment type="subunit">
    <text evidence="6">Part of the 50S ribosomal subunit.</text>
</comment>
<evidence type="ECO:0000256" key="2">
    <source>
        <dbReference type="ARBA" id="ARBA00022730"/>
    </source>
</evidence>
<gene>
    <name evidence="6" type="primary">rpl4</name>
    <name evidence="8" type="ORF">McpAg1_12240</name>
</gene>
<dbReference type="InterPro" id="IPR019970">
    <property type="entry name" value="Ribosomall_uL4-arc"/>
</dbReference>
<comment type="caution">
    <text evidence="8">The sequence shown here is derived from an EMBL/GenBank/DDBJ whole genome shotgun (WGS) entry which is preliminary data.</text>
</comment>
<keyword evidence="4 6" id="KW-0689">Ribosomal protein</keyword>
<protein>
    <recommendedName>
        <fullName evidence="6">Large ribosomal subunit protein uL4</fullName>
    </recommendedName>
</protein>
<dbReference type="GO" id="GO:0006412">
    <property type="term" value="P:translation"/>
    <property type="evidence" value="ECO:0007669"/>
    <property type="project" value="UniProtKB-UniRule"/>
</dbReference>
<keyword evidence="2 6" id="KW-0699">rRNA-binding</keyword>
<evidence type="ECO:0000256" key="6">
    <source>
        <dbReference type="HAMAP-Rule" id="MF_01328"/>
    </source>
</evidence>
<dbReference type="AlphaFoldDB" id="A0AAE4MEF4"/>
<dbReference type="InterPro" id="IPR002136">
    <property type="entry name" value="Ribosomal_uL4"/>
</dbReference>
<dbReference type="HAMAP" id="MF_01328_A">
    <property type="entry name" value="Ribosomal_uL4_A"/>
    <property type="match status" value="1"/>
</dbReference>
<proteinExistence type="inferred from homology"/>
<dbReference type="Gene3D" id="3.40.1370.10">
    <property type="match status" value="1"/>
</dbReference>
<reference evidence="8" key="1">
    <citation type="submission" date="2023-06" db="EMBL/GenBank/DDBJ databases">
        <title>Genome sequence of Methancorpusculaceae sp. Ag1.</title>
        <authorList>
            <person name="Protasov E."/>
            <person name="Platt K."/>
            <person name="Poehlein A."/>
            <person name="Daniel R."/>
            <person name="Brune A."/>
        </authorList>
    </citation>
    <scope>NUCLEOTIDE SEQUENCE</scope>
    <source>
        <strain evidence="8">Ag1</strain>
    </source>
</reference>
<evidence type="ECO:0000256" key="1">
    <source>
        <dbReference type="ARBA" id="ARBA00010528"/>
    </source>
</evidence>
<dbReference type="GO" id="GO:0019843">
    <property type="term" value="F:rRNA binding"/>
    <property type="evidence" value="ECO:0007669"/>
    <property type="project" value="UniProtKB-UniRule"/>
</dbReference>
<evidence type="ECO:0000256" key="3">
    <source>
        <dbReference type="ARBA" id="ARBA00022884"/>
    </source>
</evidence>
<comment type="function">
    <text evidence="6">Forms part of the polypeptide exit tunnel.</text>
</comment>
<dbReference type="Proteomes" id="UP001273136">
    <property type="component" value="Unassembled WGS sequence"/>
</dbReference>
<keyword evidence="3 6" id="KW-0694">RNA-binding</keyword>
<comment type="similarity">
    <text evidence="1 6">Belongs to the universal ribosomal protein uL4 family.</text>
</comment>
<comment type="function">
    <text evidence="6">One of the primary rRNA binding proteins, this protein initially binds near the 5'-end of the 23S rRNA. It is important during the early stages of 50S assembly. It makes multiple contacts with different domains of the 23S rRNA in the assembled 50S subunit and ribosome.</text>
</comment>
<evidence type="ECO:0000313" key="8">
    <source>
        <dbReference type="EMBL" id="MDV0442003.1"/>
    </source>
</evidence>
<feature type="region of interest" description="Disordered" evidence="7">
    <location>
        <begin position="58"/>
        <end position="91"/>
    </location>
</feature>
<evidence type="ECO:0000256" key="4">
    <source>
        <dbReference type="ARBA" id="ARBA00022980"/>
    </source>
</evidence>